<evidence type="ECO:0000313" key="2">
    <source>
        <dbReference type="EMBL" id="TFY70063.1"/>
    </source>
</evidence>
<dbReference type="AlphaFoldDB" id="A0A4Y9Z867"/>
<feature type="compositionally biased region" description="Low complexity" evidence="1">
    <location>
        <begin position="88"/>
        <end position="119"/>
    </location>
</feature>
<reference evidence="2 3" key="1">
    <citation type="submission" date="2019-01" db="EMBL/GenBank/DDBJ databases">
        <title>Genome sequencing of the rare red list fungi Fomitopsis rosea.</title>
        <authorList>
            <person name="Buettner E."/>
            <person name="Kellner H."/>
        </authorList>
    </citation>
    <scope>NUCLEOTIDE SEQUENCE [LARGE SCALE GENOMIC DNA]</scope>
    <source>
        <strain evidence="2 3">DSM 105464</strain>
    </source>
</reference>
<dbReference type="Proteomes" id="UP000298390">
    <property type="component" value="Unassembled WGS sequence"/>
</dbReference>
<gene>
    <name evidence="2" type="ORF">EVJ58_g6</name>
</gene>
<feature type="compositionally biased region" description="Polar residues" evidence="1">
    <location>
        <begin position="120"/>
        <end position="132"/>
    </location>
</feature>
<sequence length="297" mass="30608">MAPKAPRKASVSGRDSAATSGSKASQSTSMPPPPVPVPPKGILEPEVEALSNCLRSATVKTGQIYGFYADAKKLCAFKEEQRLKAEAEAAAAAAAKAAAAEASTSSSSPMVSPTSPTLSNPFTGQPLESSPEGTGPKPLPTPARRQSTVSLSSLQRPSFQHKLDLSGVSMRINPDELLSGIPSGLSSPVTLAPKSSHRTIPQELVMAALTEAANRPVDVDLTVDADMDMSQAASAAVASLDPTAGTSADKPIELDLDMDIELFNAAADAARAMGTSRCSTNPECSRQAVVPQAWSPT</sequence>
<organism evidence="2 3">
    <name type="scientific">Rhodofomes roseus</name>
    <dbReference type="NCBI Taxonomy" id="34475"/>
    <lineage>
        <taxon>Eukaryota</taxon>
        <taxon>Fungi</taxon>
        <taxon>Dikarya</taxon>
        <taxon>Basidiomycota</taxon>
        <taxon>Agaricomycotina</taxon>
        <taxon>Agaricomycetes</taxon>
        <taxon>Polyporales</taxon>
        <taxon>Rhodofomes</taxon>
    </lineage>
</organism>
<evidence type="ECO:0000313" key="3">
    <source>
        <dbReference type="Proteomes" id="UP000298390"/>
    </source>
</evidence>
<proteinExistence type="predicted"/>
<protein>
    <submittedName>
        <fullName evidence="2">Uncharacterized protein</fullName>
    </submittedName>
</protein>
<evidence type="ECO:0000256" key="1">
    <source>
        <dbReference type="SAM" id="MobiDB-lite"/>
    </source>
</evidence>
<feature type="compositionally biased region" description="Pro residues" evidence="1">
    <location>
        <begin position="30"/>
        <end position="39"/>
    </location>
</feature>
<feature type="region of interest" description="Disordered" evidence="1">
    <location>
        <begin position="86"/>
        <end position="156"/>
    </location>
</feature>
<name>A0A4Y9Z867_9APHY</name>
<feature type="compositionally biased region" description="Polar residues" evidence="1">
    <location>
        <begin position="144"/>
        <end position="156"/>
    </location>
</feature>
<comment type="caution">
    <text evidence="2">The sequence shown here is derived from an EMBL/GenBank/DDBJ whole genome shotgun (WGS) entry which is preliminary data.</text>
</comment>
<dbReference type="EMBL" id="SEKV01000001">
    <property type="protein sequence ID" value="TFY70063.1"/>
    <property type="molecule type" value="Genomic_DNA"/>
</dbReference>
<feature type="region of interest" description="Disordered" evidence="1">
    <location>
        <begin position="1"/>
        <end position="43"/>
    </location>
</feature>
<accession>A0A4Y9Z867</accession>
<feature type="compositionally biased region" description="Polar residues" evidence="1">
    <location>
        <begin position="17"/>
        <end position="29"/>
    </location>
</feature>